<feature type="compositionally biased region" description="Acidic residues" evidence="7">
    <location>
        <begin position="55"/>
        <end position="67"/>
    </location>
</feature>
<dbReference type="GO" id="GO:0008270">
    <property type="term" value="F:zinc ion binding"/>
    <property type="evidence" value="ECO:0007669"/>
    <property type="project" value="UniProtKB-UniRule"/>
</dbReference>
<evidence type="ECO:0000256" key="5">
    <source>
        <dbReference type="PROSITE-ProRule" id="PRU00325"/>
    </source>
</evidence>
<comment type="subcellular location">
    <subcellularLocation>
        <location evidence="6">Nucleus</location>
    </subcellularLocation>
</comment>
<evidence type="ECO:0000256" key="3">
    <source>
        <dbReference type="ARBA" id="ARBA00022771"/>
    </source>
</evidence>
<gene>
    <name evidence="9" type="ORF">CEPIT_LOCUS12546</name>
</gene>
<proteinExistence type="inferred from homology"/>
<organism evidence="9 10">
    <name type="scientific">Cuscuta epithymum</name>
    <dbReference type="NCBI Taxonomy" id="186058"/>
    <lineage>
        <taxon>Eukaryota</taxon>
        <taxon>Viridiplantae</taxon>
        <taxon>Streptophyta</taxon>
        <taxon>Embryophyta</taxon>
        <taxon>Tracheophyta</taxon>
        <taxon>Spermatophyta</taxon>
        <taxon>Magnoliopsida</taxon>
        <taxon>eudicotyledons</taxon>
        <taxon>Gunneridae</taxon>
        <taxon>Pentapetalae</taxon>
        <taxon>asterids</taxon>
        <taxon>lamiids</taxon>
        <taxon>Solanales</taxon>
        <taxon>Convolvulaceae</taxon>
        <taxon>Cuscuteae</taxon>
        <taxon>Cuscuta</taxon>
        <taxon>Cuscuta subgen. Cuscuta</taxon>
    </lineage>
</organism>
<keyword evidence="6" id="KW-0539">Nucleus</keyword>
<keyword evidence="2 6" id="KW-0479">Metal-binding</keyword>
<dbReference type="InterPro" id="IPR007527">
    <property type="entry name" value="Znf_SWIM"/>
</dbReference>
<dbReference type="SMART" id="SM00575">
    <property type="entry name" value="ZnF_PMZ"/>
    <property type="match status" value="1"/>
</dbReference>
<dbReference type="EMBL" id="CAMAPF010000076">
    <property type="protein sequence ID" value="CAH9093542.1"/>
    <property type="molecule type" value="Genomic_DNA"/>
</dbReference>
<feature type="compositionally biased region" description="Basic and acidic residues" evidence="7">
    <location>
        <begin position="30"/>
        <end position="50"/>
    </location>
</feature>
<keyword evidence="10" id="KW-1185">Reference proteome</keyword>
<comment type="function">
    <text evidence="6">Putative transcription activator involved in regulating light control of development.</text>
</comment>
<evidence type="ECO:0000313" key="10">
    <source>
        <dbReference type="Proteomes" id="UP001152523"/>
    </source>
</evidence>
<feature type="region of interest" description="Disordered" evidence="7">
    <location>
        <begin position="27"/>
        <end position="67"/>
    </location>
</feature>
<dbReference type="Pfam" id="PF10551">
    <property type="entry name" value="MULE"/>
    <property type="match status" value="1"/>
</dbReference>
<evidence type="ECO:0000259" key="8">
    <source>
        <dbReference type="PROSITE" id="PS50966"/>
    </source>
</evidence>
<reference evidence="9" key="1">
    <citation type="submission" date="2022-07" db="EMBL/GenBank/DDBJ databases">
        <authorList>
            <person name="Macas J."/>
            <person name="Novak P."/>
            <person name="Neumann P."/>
        </authorList>
    </citation>
    <scope>NUCLEOTIDE SEQUENCE</scope>
</reference>
<dbReference type="PANTHER" id="PTHR31669">
    <property type="entry name" value="PROTEIN FAR1-RELATED SEQUENCE 10-RELATED"/>
    <property type="match status" value="1"/>
</dbReference>
<dbReference type="GO" id="GO:0005634">
    <property type="term" value="C:nucleus"/>
    <property type="evidence" value="ECO:0007669"/>
    <property type="project" value="UniProtKB-SubCell"/>
</dbReference>
<feature type="region of interest" description="Disordered" evidence="7">
    <location>
        <begin position="735"/>
        <end position="783"/>
    </location>
</feature>
<keyword evidence="3 5" id="KW-0863">Zinc-finger</keyword>
<evidence type="ECO:0000313" key="9">
    <source>
        <dbReference type="EMBL" id="CAH9093542.1"/>
    </source>
</evidence>
<dbReference type="Proteomes" id="UP001152523">
    <property type="component" value="Unassembled WGS sequence"/>
</dbReference>
<feature type="domain" description="SWIM-type" evidence="8">
    <location>
        <begin position="587"/>
        <end position="625"/>
    </location>
</feature>
<comment type="similarity">
    <text evidence="1 6">Belongs to the FHY3/FAR1 family.</text>
</comment>
<feature type="compositionally biased region" description="Basic residues" evidence="7">
    <location>
        <begin position="738"/>
        <end position="749"/>
    </location>
</feature>
<evidence type="ECO:0000256" key="6">
    <source>
        <dbReference type="RuleBase" id="RU367018"/>
    </source>
</evidence>
<dbReference type="InterPro" id="IPR006564">
    <property type="entry name" value="Znf_PMZ"/>
</dbReference>
<dbReference type="AlphaFoldDB" id="A0AAV0DAX6"/>
<dbReference type="PROSITE" id="PS50966">
    <property type="entry name" value="ZF_SWIM"/>
    <property type="match status" value="1"/>
</dbReference>
<dbReference type="PANTHER" id="PTHR31669:SF283">
    <property type="entry name" value="PROTEIN FAR1-RELATED SEQUENCE"/>
    <property type="match status" value="1"/>
</dbReference>
<evidence type="ECO:0000256" key="2">
    <source>
        <dbReference type="ARBA" id="ARBA00022723"/>
    </source>
</evidence>
<dbReference type="Pfam" id="PF04434">
    <property type="entry name" value="SWIM"/>
    <property type="match status" value="1"/>
</dbReference>
<dbReference type="GO" id="GO:0006355">
    <property type="term" value="P:regulation of DNA-templated transcription"/>
    <property type="evidence" value="ECO:0007669"/>
    <property type="project" value="UniProtKB-UniRule"/>
</dbReference>
<name>A0AAV0DAX6_9ASTE</name>
<evidence type="ECO:0000256" key="1">
    <source>
        <dbReference type="ARBA" id="ARBA00005889"/>
    </source>
</evidence>
<protein>
    <recommendedName>
        <fullName evidence="6">Protein FAR1-RELATED SEQUENCE</fullName>
    </recommendedName>
</protein>
<evidence type="ECO:0000256" key="4">
    <source>
        <dbReference type="ARBA" id="ARBA00022833"/>
    </source>
</evidence>
<evidence type="ECO:0000256" key="7">
    <source>
        <dbReference type="SAM" id="MobiDB-lite"/>
    </source>
</evidence>
<dbReference type="InterPro" id="IPR031052">
    <property type="entry name" value="FHY3/FAR1"/>
</dbReference>
<keyword evidence="4 6" id="KW-0862">Zinc</keyword>
<dbReference type="Pfam" id="PF03101">
    <property type="entry name" value="FAR1"/>
    <property type="match status" value="1"/>
</dbReference>
<sequence length="799" mass="91740">MEFPGFVNETIIDTTVDDFWADWAEANGGCRREDEGEREPAAAMAERDGQPDSAAELDGEPAMDDVPELDGAIKQNESDDGSIQAPDVGMQFDSKEAVYDFYKAYGKRLGFPVRTRSTTKHKNGVDMVGVLLECSHAGSRSTRSKNQLKPQPSMQMGCGAKIRARTNYEGLWEISKICLEHNHPMSPTKARLFRCYRTLTPQAMRQVAINDVAGIRLHKTFNAAVVEAGGYDQLPFIEKDCRNYIEKVRQLRLGSGDAMALQEFFSKMQAQSPGFFYVLDLDDESRLRNVFWADSRCRYAYKDFGDVITFDTTYLTNRYDMPFAPFVGVNHHGQSSLLGCGLISNEDTQTFVWLFTAWLECMEGRAPMGIITDQDRAMQNAIQIVFPNTRHRWCLWHIMKKVPEKMGGITEKKEILDAIHESIYDSQYIPQFEQSWNDMIQRYSLQDHEWLVVMYNERHRWVPCFLKTFFWAGMSTTQRSESINAFFDDFVHSKTSLKEFVEQYGRALRKKVEKEFHADASSFAKTIPCVSSYEMEEQVQEIYTLAKFKEFQDELVGLLYCDLIQSDGDRKFHVKEVRKINGFRKTIDFVVEYDPLTTFGICSCHLFEFRGIACRHLIVVLRRLGLDFLPEIYLLQRWRKDVKRAYTKVKINYDGWITTVEQQRFNKLCTTFESLANMIADDEEKYQSVLNWLETQLSTYTPPQAPRSSICGNLTSIPQPSSHVQCEVSKNIGDPKCVKRKGAPRKNRQKGPLEKGKKKSGARNDIGIAPQGIADHGKAREDRNDMMNYSGLDLNLTLM</sequence>
<accession>A0AAV0DAX6</accession>
<comment type="caution">
    <text evidence="9">The sequence shown here is derived from an EMBL/GenBank/DDBJ whole genome shotgun (WGS) entry which is preliminary data.</text>
</comment>
<dbReference type="InterPro" id="IPR018289">
    <property type="entry name" value="MULE_transposase_dom"/>
</dbReference>
<dbReference type="InterPro" id="IPR004330">
    <property type="entry name" value="FAR1_DNA_bnd_dom"/>
</dbReference>